<evidence type="ECO:0000313" key="1">
    <source>
        <dbReference type="EMBL" id="THG97662.1"/>
    </source>
</evidence>
<dbReference type="Proteomes" id="UP000309038">
    <property type="component" value="Unassembled WGS sequence"/>
</dbReference>
<name>A0A4V3XAD0_9APHY</name>
<accession>A0A4V3XAD0</accession>
<gene>
    <name evidence="1" type="ORF">EW026_g4393</name>
</gene>
<organism evidence="1 2">
    <name type="scientific">Hermanssonia centrifuga</name>
    <dbReference type="NCBI Taxonomy" id="98765"/>
    <lineage>
        <taxon>Eukaryota</taxon>
        <taxon>Fungi</taxon>
        <taxon>Dikarya</taxon>
        <taxon>Basidiomycota</taxon>
        <taxon>Agaricomycotina</taxon>
        <taxon>Agaricomycetes</taxon>
        <taxon>Polyporales</taxon>
        <taxon>Meruliaceae</taxon>
        <taxon>Hermanssonia</taxon>
    </lineage>
</organism>
<dbReference type="AlphaFoldDB" id="A0A4V3XAD0"/>
<sequence>MKPSLAVDVSGKGDHYTNPGADGFFVFEHKINELDDQLRKLWNAARQLGSSAGVMSASIRLRERLWRILHLFHQNEADLFPQEMQESVGGDRLLKSKKRHRFLSHLTHFDPRKLDSRQLALELQLFSRDISALLECFSQFPEFVNEIPDWALGNDLQDWAMVFNNNEDELKTYALQSYLHDSMADIGERLDRMATKFIPVFIDLG</sequence>
<keyword evidence="2" id="KW-1185">Reference proteome</keyword>
<comment type="caution">
    <text evidence="1">The sequence shown here is derived from an EMBL/GenBank/DDBJ whole genome shotgun (WGS) entry which is preliminary data.</text>
</comment>
<evidence type="ECO:0000313" key="2">
    <source>
        <dbReference type="Proteomes" id="UP000309038"/>
    </source>
</evidence>
<protein>
    <submittedName>
        <fullName evidence="1">Uncharacterized protein</fullName>
    </submittedName>
</protein>
<reference evidence="1 2" key="1">
    <citation type="submission" date="2019-02" db="EMBL/GenBank/DDBJ databases">
        <title>Genome sequencing of the rare red list fungi Phlebia centrifuga.</title>
        <authorList>
            <person name="Buettner E."/>
            <person name="Kellner H."/>
        </authorList>
    </citation>
    <scope>NUCLEOTIDE SEQUENCE [LARGE SCALE GENOMIC DNA]</scope>
    <source>
        <strain evidence="1 2">DSM 108282</strain>
    </source>
</reference>
<proteinExistence type="predicted"/>
<dbReference type="EMBL" id="SGPJ01000156">
    <property type="protein sequence ID" value="THG97662.1"/>
    <property type="molecule type" value="Genomic_DNA"/>
</dbReference>